<dbReference type="PANTHER" id="PTHR39767:SF2">
    <property type="entry name" value="CHROMOSOME UNDETERMINED SCAFFOLD_1, WHOLE GENOME SHOTGUN SEQUENCE"/>
    <property type="match status" value="1"/>
</dbReference>
<evidence type="ECO:0000313" key="2">
    <source>
        <dbReference type="Proteomes" id="UP000688137"/>
    </source>
</evidence>
<dbReference type="AlphaFoldDB" id="A0A8S1L3M5"/>
<name>A0A8S1L3M5_PARPR</name>
<dbReference type="CDD" id="cd00064">
    <property type="entry name" value="FU"/>
    <property type="match status" value="1"/>
</dbReference>
<accession>A0A8S1L3M5</accession>
<comment type="caution">
    <text evidence="1">The sequence shown here is derived from an EMBL/GenBank/DDBJ whole genome shotgun (WGS) entry which is preliminary data.</text>
</comment>
<protein>
    <submittedName>
        <fullName evidence="1">Uncharacterized protein</fullName>
    </submittedName>
</protein>
<sequence>MNKLFYQQFFFIVLTQAEEVWKTVYSEFFSDSKWDTSGWQTSNIYGDPFSFCADQKLFGGYYVFGPSSLLSSNLKLPPHYSVKFSLKLWKIDSWDNETFQLTFDNTNYTRQFTRPEGQDICGVRHYLAMDFSIPLSFTLEQHYSQSLVLIMTSNVNEYYNEAWGIQDFKIEILDCPQGCQFCHDQTSDCKFWSNIASYWQTSINSEGWQIDNTQTLTSSICAGIEIAGGTNILQQGQNIKKLIDIIPSHFKVQIILKLWVIGNWDGENFILKIDDQIENSFPLFIQTPLKVECGTQQKVNITNIAVNALHTSHQIQLEMKTNKQIQKVAYWGVQSFDLYVAKCSIGCKECIGELGIQCSSCYKKWLYLDNECTPVPPLECAHMRIQQSYGLQVDYMNSFHLYIDELDENFRGIDQSISSITLQIYVQCQEQMKIESYFRGCGSFNPGQLSSINYCPDKSNTLFQNAIFLEVLEYEKELIINIQERKLEIFQISVANETVTEILLIKIEL</sequence>
<organism evidence="1 2">
    <name type="scientific">Paramecium primaurelia</name>
    <dbReference type="NCBI Taxonomy" id="5886"/>
    <lineage>
        <taxon>Eukaryota</taxon>
        <taxon>Sar</taxon>
        <taxon>Alveolata</taxon>
        <taxon>Ciliophora</taxon>
        <taxon>Intramacronucleata</taxon>
        <taxon>Oligohymenophorea</taxon>
        <taxon>Peniculida</taxon>
        <taxon>Parameciidae</taxon>
        <taxon>Paramecium</taxon>
    </lineage>
</organism>
<reference evidence="1" key="1">
    <citation type="submission" date="2021-01" db="EMBL/GenBank/DDBJ databases">
        <authorList>
            <consortium name="Genoscope - CEA"/>
            <person name="William W."/>
        </authorList>
    </citation>
    <scope>NUCLEOTIDE SEQUENCE</scope>
</reference>
<dbReference type="InterPro" id="IPR006212">
    <property type="entry name" value="Furin_repeat"/>
</dbReference>
<keyword evidence="2" id="KW-1185">Reference proteome</keyword>
<dbReference type="PANTHER" id="PTHR39767">
    <property type="entry name" value="CALCIUM/CALMODULIN-BINDING MEMBRANE PROTEIN PCM4-RELATED"/>
    <property type="match status" value="1"/>
</dbReference>
<gene>
    <name evidence="1" type="ORF">PPRIM_AZ9-3.1.T0310011</name>
</gene>
<evidence type="ECO:0000313" key="1">
    <source>
        <dbReference type="EMBL" id="CAD8060845.1"/>
    </source>
</evidence>
<dbReference type="Proteomes" id="UP000688137">
    <property type="component" value="Unassembled WGS sequence"/>
</dbReference>
<dbReference type="EMBL" id="CAJJDM010000030">
    <property type="protein sequence ID" value="CAD8060845.1"/>
    <property type="molecule type" value="Genomic_DNA"/>
</dbReference>
<proteinExistence type="predicted"/>